<dbReference type="PRINTS" id="PR01070">
    <property type="entry name" value="ACCCTRFRASEB"/>
</dbReference>
<dbReference type="InterPro" id="IPR034733">
    <property type="entry name" value="AcCoA_carboxyl_beta"/>
</dbReference>
<dbReference type="Proteomes" id="UP000523139">
    <property type="component" value="Unassembled WGS sequence"/>
</dbReference>
<dbReference type="EMBL" id="JABAHY010000002">
    <property type="protein sequence ID" value="NLS09128.1"/>
    <property type="molecule type" value="Genomic_DNA"/>
</dbReference>
<dbReference type="GO" id="GO:0003989">
    <property type="term" value="F:acetyl-CoA carboxylase activity"/>
    <property type="evidence" value="ECO:0007669"/>
    <property type="project" value="InterPro"/>
</dbReference>
<evidence type="ECO:0000256" key="2">
    <source>
        <dbReference type="SAM" id="MobiDB-lite"/>
    </source>
</evidence>
<dbReference type="GO" id="GO:0015977">
    <property type="term" value="P:carbon fixation"/>
    <property type="evidence" value="ECO:0007669"/>
    <property type="project" value="UniProtKB-ARBA"/>
</dbReference>
<comment type="caution">
    <text evidence="5">The sequence shown here is derived from an EMBL/GenBank/DDBJ whole genome shotgun (WGS) entry which is preliminary data.</text>
</comment>
<dbReference type="RefSeq" id="WP_168886623.1">
    <property type="nucleotide sequence ID" value="NZ_JABAHY010000002.1"/>
</dbReference>
<dbReference type="FunFam" id="3.90.226.10:FF:000017">
    <property type="entry name" value="Propionyl-CoA carboxylase subunit beta 5"/>
    <property type="match status" value="1"/>
</dbReference>
<dbReference type="GO" id="GO:0006633">
    <property type="term" value="P:fatty acid biosynthetic process"/>
    <property type="evidence" value="ECO:0007669"/>
    <property type="project" value="InterPro"/>
</dbReference>
<dbReference type="PANTHER" id="PTHR43842:SF2">
    <property type="entry name" value="PROPIONYL-COA CARBOXYLASE BETA CHAIN, MITOCHONDRIAL"/>
    <property type="match status" value="1"/>
</dbReference>
<dbReference type="InterPro" id="IPR011763">
    <property type="entry name" value="COA_CT_C"/>
</dbReference>
<dbReference type="GO" id="GO:0004658">
    <property type="term" value="F:propionyl-CoA carboxylase activity"/>
    <property type="evidence" value="ECO:0007669"/>
    <property type="project" value="UniProtKB-ARBA"/>
</dbReference>
<dbReference type="InterPro" id="IPR000438">
    <property type="entry name" value="Acetyl_CoA_COase_Trfase_b_su"/>
</dbReference>
<dbReference type="PANTHER" id="PTHR43842">
    <property type="entry name" value="PROPIONYL-COA CARBOXYLASE BETA CHAIN"/>
    <property type="match status" value="1"/>
</dbReference>
<dbReference type="AlphaFoldDB" id="A0A7X8YCZ3"/>
<dbReference type="PROSITE" id="PS50980">
    <property type="entry name" value="COA_CT_NTER"/>
    <property type="match status" value="1"/>
</dbReference>
<feature type="domain" description="CoA carboxyltransferase N-terminal" evidence="3">
    <location>
        <begin position="21"/>
        <end position="277"/>
    </location>
</feature>
<accession>A0A7X8YCZ3</accession>
<dbReference type="InterPro" id="IPR029045">
    <property type="entry name" value="ClpP/crotonase-like_dom_sf"/>
</dbReference>
<evidence type="ECO:0000259" key="3">
    <source>
        <dbReference type="PROSITE" id="PS50980"/>
    </source>
</evidence>
<keyword evidence="6" id="KW-1185">Reference proteome</keyword>
<dbReference type="FunFam" id="3.90.226.10:FF:000016">
    <property type="entry name" value="Propionyl-CoA carboxylase, beta subunit"/>
    <property type="match status" value="1"/>
</dbReference>
<evidence type="ECO:0000313" key="6">
    <source>
        <dbReference type="Proteomes" id="UP000523139"/>
    </source>
</evidence>
<dbReference type="Pfam" id="PF01039">
    <property type="entry name" value="Carboxyl_trans"/>
    <property type="match status" value="1"/>
</dbReference>
<protein>
    <submittedName>
        <fullName evidence="5">Acyl-CoA carboxylase subunit beta</fullName>
    </submittedName>
</protein>
<organism evidence="5 6">
    <name type="scientific">Nesterenkonia sedimenti</name>
    <dbReference type="NCBI Taxonomy" id="1463632"/>
    <lineage>
        <taxon>Bacteria</taxon>
        <taxon>Bacillati</taxon>
        <taxon>Actinomycetota</taxon>
        <taxon>Actinomycetes</taxon>
        <taxon>Micrococcales</taxon>
        <taxon>Micrococcaceae</taxon>
        <taxon>Nesterenkonia</taxon>
    </lineage>
</organism>
<gene>
    <name evidence="5" type="ORF">HGQ17_03730</name>
</gene>
<sequence length="540" mass="58326">MTSSNNDAAPSESSYPSLKTTEGKLAEFRRRRDQTLAPAGEEAIAKQHNRGKHTARERIEMLLDEDSFVEFDALAVHRTHAFGMEKKKLLGDGLVSGYGTIDGRLVAVYAQDFTVFGGSLSAVNGEKIVKVQEFAARNGCPVIGINDGGGARIQEGVASLAMFADIFRNNVHASGVVPQITLIMGPAAGGAAYSPALTDFVIMVDKTSHMFITGPDVIKSVTGEDVQMEELGGARTHNTTTGTATYMAADEQDAIEFAKELLEFLPLNNLAEAPVEPAEERPKIEAEDEALNQLIPDSASAPYDMTELVEQLLDDGYFLQLQAMYAPNVIIGFGRVEGRSVGVVANQPSQFAGTLDIAASEKAARFVRFCDAFNIPIITLVDVPGFLPGTDQEWGGIIRRGAKLLYAYAEATVPKITVITRKAFGGAYIVMGSKKLGADINLAWPTAQIGVMGAQGAVNILYRRDLASVEKEGGDVEAKRQELIDDYEDALLNPYQAAELGYIDAVIEPAETRWQISKALRATYHKRESLPAKKHGNIPL</sequence>
<dbReference type="InterPro" id="IPR051047">
    <property type="entry name" value="AccD/PCCB"/>
</dbReference>
<feature type="region of interest" description="Disordered" evidence="2">
    <location>
        <begin position="1"/>
        <end position="52"/>
    </location>
</feature>
<dbReference type="InterPro" id="IPR011762">
    <property type="entry name" value="COA_CT_N"/>
</dbReference>
<dbReference type="Gene3D" id="3.90.226.10">
    <property type="entry name" value="2-enoyl-CoA Hydratase, Chain A, domain 1"/>
    <property type="match status" value="2"/>
</dbReference>
<feature type="domain" description="CoA carboxyltransferase C-terminal" evidence="4">
    <location>
        <begin position="286"/>
        <end position="526"/>
    </location>
</feature>
<evidence type="ECO:0000313" key="5">
    <source>
        <dbReference type="EMBL" id="NLS09128.1"/>
    </source>
</evidence>
<name>A0A7X8YCZ3_9MICC</name>
<feature type="compositionally biased region" description="Polar residues" evidence="2">
    <location>
        <begin position="1"/>
        <end position="20"/>
    </location>
</feature>
<evidence type="ECO:0000259" key="4">
    <source>
        <dbReference type="PROSITE" id="PS50989"/>
    </source>
</evidence>
<comment type="similarity">
    <text evidence="1">Belongs to the AccD/PCCB family.</text>
</comment>
<proteinExistence type="inferred from homology"/>
<dbReference type="PROSITE" id="PS50989">
    <property type="entry name" value="COA_CT_CTER"/>
    <property type="match status" value="1"/>
</dbReference>
<dbReference type="SUPFAM" id="SSF52096">
    <property type="entry name" value="ClpP/crotonase"/>
    <property type="match status" value="2"/>
</dbReference>
<reference evidence="5 6" key="1">
    <citation type="submission" date="2020-04" db="EMBL/GenBank/DDBJ databases">
        <title>Nesterenkonia sp. nov., isolated from marine sediment.</title>
        <authorList>
            <person name="Zhang G."/>
        </authorList>
    </citation>
    <scope>NUCLEOTIDE SEQUENCE [LARGE SCALE GENOMIC DNA]</scope>
    <source>
        <strain evidence="5 6">MY13</strain>
    </source>
</reference>
<feature type="compositionally biased region" description="Basic and acidic residues" evidence="2">
    <location>
        <begin position="21"/>
        <end position="34"/>
    </location>
</feature>
<evidence type="ECO:0000256" key="1">
    <source>
        <dbReference type="ARBA" id="ARBA00006102"/>
    </source>
</evidence>
<dbReference type="GO" id="GO:0009317">
    <property type="term" value="C:acetyl-CoA carboxylase complex"/>
    <property type="evidence" value="ECO:0007669"/>
    <property type="project" value="InterPro"/>
</dbReference>